<evidence type="ECO:0000313" key="8">
    <source>
        <dbReference type="EMBL" id="OMJ71001.1"/>
    </source>
</evidence>
<dbReference type="SMART" id="SM00173">
    <property type="entry name" value="RAS"/>
    <property type="match status" value="1"/>
</dbReference>
<dbReference type="GO" id="GO:0005525">
    <property type="term" value="F:GTP binding"/>
    <property type="evidence" value="ECO:0007669"/>
    <property type="project" value="UniProtKB-KW"/>
</dbReference>
<dbReference type="InterPro" id="IPR027417">
    <property type="entry name" value="P-loop_NTPase"/>
</dbReference>
<dbReference type="Proteomes" id="UP000187209">
    <property type="component" value="Unassembled WGS sequence"/>
</dbReference>
<dbReference type="NCBIfam" id="TIGR00231">
    <property type="entry name" value="small_GTP"/>
    <property type="match status" value="1"/>
</dbReference>
<dbReference type="InterPro" id="IPR050209">
    <property type="entry name" value="Rab_GTPases_membrane_traffic"/>
</dbReference>
<dbReference type="SMART" id="SM00174">
    <property type="entry name" value="RHO"/>
    <property type="match status" value="1"/>
</dbReference>
<dbReference type="PROSITE" id="PS51421">
    <property type="entry name" value="RAS"/>
    <property type="match status" value="1"/>
</dbReference>
<proteinExistence type="inferred from homology"/>
<dbReference type="InterPro" id="IPR001806">
    <property type="entry name" value="Small_GTPase"/>
</dbReference>
<dbReference type="PANTHER" id="PTHR47979">
    <property type="entry name" value="DRAB11-RELATED"/>
    <property type="match status" value="1"/>
</dbReference>
<evidence type="ECO:0000256" key="1">
    <source>
        <dbReference type="ARBA" id="ARBA00004635"/>
    </source>
</evidence>
<dbReference type="PROSITE" id="PS51419">
    <property type="entry name" value="RAB"/>
    <property type="match status" value="1"/>
</dbReference>
<dbReference type="GO" id="GO:0016020">
    <property type="term" value="C:membrane"/>
    <property type="evidence" value="ECO:0007669"/>
    <property type="project" value="UniProtKB-SubCell"/>
</dbReference>
<dbReference type="EMBL" id="MPUH01001032">
    <property type="protein sequence ID" value="OMJ71001.1"/>
    <property type="molecule type" value="Genomic_DNA"/>
</dbReference>
<dbReference type="OrthoDB" id="318342at2759"/>
<gene>
    <name evidence="8" type="ORF">SteCoe_30902</name>
</gene>
<keyword evidence="3" id="KW-0547">Nucleotide-binding</keyword>
<evidence type="ECO:0000256" key="4">
    <source>
        <dbReference type="ARBA" id="ARBA00023134"/>
    </source>
</evidence>
<evidence type="ECO:0000256" key="2">
    <source>
        <dbReference type="ARBA" id="ARBA00006270"/>
    </source>
</evidence>
<keyword evidence="9" id="KW-1185">Reference proteome</keyword>
<dbReference type="SMART" id="SM00175">
    <property type="entry name" value="RAB"/>
    <property type="match status" value="1"/>
</dbReference>
<evidence type="ECO:0000256" key="7">
    <source>
        <dbReference type="ARBA" id="ARBA00023289"/>
    </source>
</evidence>
<dbReference type="Gene3D" id="3.40.50.300">
    <property type="entry name" value="P-loop containing nucleotide triphosphate hydrolases"/>
    <property type="match status" value="1"/>
</dbReference>
<comment type="subcellular location">
    <subcellularLocation>
        <location evidence="1">Membrane</location>
        <topology evidence="1">Lipid-anchor</topology>
    </subcellularLocation>
</comment>
<dbReference type="Pfam" id="PF00071">
    <property type="entry name" value="Ras"/>
    <property type="match status" value="1"/>
</dbReference>
<dbReference type="GO" id="GO:0003924">
    <property type="term" value="F:GTPase activity"/>
    <property type="evidence" value="ECO:0007669"/>
    <property type="project" value="InterPro"/>
</dbReference>
<reference evidence="8 9" key="1">
    <citation type="submission" date="2016-11" db="EMBL/GenBank/DDBJ databases">
        <title>The macronuclear genome of Stentor coeruleus: a giant cell with tiny introns.</title>
        <authorList>
            <person name="Slabodnick M."/>
            <person name="Ruby J.G."/>
            <person name="Reiff S.B."/>
            <person name="Swart E.C."/>
            <person name="Gosai S."/>
            <person name="Prabakaran S."/>
            <person name="Witkowska E."/>
            <person name="Larue G.E."/>
            <person name="Fisher S."/>
            <person name="Freeman R.M."/>
            <person name="Gunawardena J."/>
            <person name="Chu W."/>
            <person name="Stover N.A."/>
            <person name="Gregory B.D."/>
            <person name="Nowacki M."/>
            <person name="Derisi J."/>
            <person name="Roy S.W."/>
            <person name="Marshall W.F."/>
            <person name="Sood P."/>
        </authorList>
    </citation>
    <scope>NUCLEOTIDE SEQUENCE [LARGE SCALE GENOMIC DNA]</scope>
    <source>
        <strain evidence="8">WM001</strain>
    </source>
</reference>
<sequence length="214" mass="23916">MARKEGESDYSFKIVVVGDSGVGKTNLLTRFTRDQFSLNLRNTVGFNSDQKTLVIDGKAIRAEIWDTAGQERYRSMSPNFYRGAVGALVVYDITNLESFNNLPKWIKELKTHAEGIIATLIIGNKSDKEDRKITIEMANAFASRNHYGLIETSAMDASNVEHAFNTILREIFKIIIKSPDNVSEKNSYTGSTKKIDKVPRDSIHNNKNCVCCGG</sequence>
<evidence type="ECO:0000256" key="3">
    <source>
        <dbReference type="ARBA" id="ARBA00022741"/>
    </source>
</evidence>
<evidence type="ECO:0000256" key="5">
    <source>
        <dbReference type="ARBA" id="ARBA00023136"/>
    </source>
</evidence>
<accession>A0A1R2B2J0</accession>
<dbReference type="InterPro" id="IPR005225">
    <property type="entry name" value="Small_GTP-bd"/>
</dbReference>
<dbReference type="SUPFAM" id="SSF52540">
    <property type="entry name" value="P-loop containing nucleoside triphosphate hydrolases"/>
    <property type="match status" value="1"/>
</dbReference>
<dbReference type="FunFam" id="3.40.50.300:FF:000274">
    <property type="entry name" value="ras-related protein RABA5a"/>
    <property type="match status" value="1"/>
</dbReference>
<name>A0A1R2B2J0_9CILI</name>
<comment type="similarity">
    <text evidence="2">Belongs to the small GTPase superfamily. Rab family.</text>
</comment>
<dbReference type="PROSITE" id="PS51420">
    <property type="entry name" value="RHO"/>
    <property type="match status" value="1"/>
</dbReference>
<evidence type="ECO:0000256" key="6">
    <source>
        <dbReference type="ARBA" id="ARBA00023288"/>
    </source>
</evidence>
<comment type="caution">
    <text evidence="8">The sequence shown here is derived from an EMBL/GenBank/DDBJ whole genome shotgun (WGS) entry which is preliminary data.</text>
</comment>
<keyword evidence="5" id="KW-0472">Membrane</keyword>
<keyword evidence="7" id="KW-0636">Prenylation</keyword>
<evidence type="ECO:0000313" key="9">
    <source>
        <dbReference type="Proteomes" id="UP000187209"/>
    </source>
</evidence>
<protein>
    <submittedName>
        <fullName evidence="8">Uncharacterized protein</fullName>
    </submittedName>
</protein>
<keyword evidence="4" id="KW-0342">GTP-binding</keyword>
<dbReference type="SMART" id="SM00176">
    <property type="entry name" value="RAN"/>
    <property type="match status" value="1"/>
</dbReference>
<keyword evidence="6" id="KW-0449">Lipoprotein</keyword>
<organism evidence="8 9">
    <name type="scientific">Stentor coeruleus</name>
    <dbReference type="NCBI Taxonomy" id="5963"/>
    <lineage>
        <taxon>Eukaryota</taxon>
        <taxon>Sar</taxon>
        <taxon>Alveolata</taxon>
        <taxon>Ciliophora</taxon>
        <taxon>Postciliodesmatophora</taxon>
        <taxon>Heterotrichea</taxon>
        <taxon>Heterotrichida</taxon>
        <taxon>Stentoridae</taxon>
        <taxon>Stentor</taxon>
    </lineage>
</organism>
<dbReference type="AlphaFoldDB" id="A0A1R2B2J0"/>
<dbReference type="PRINTS" id="PR00449">
    <property type="entry name" value="RASTRNSFRMNG"/>
</dbReference>